<evidence type="ECO:0000256" key="3">
    <source>
        <dbReference type="ARBA" id="ARBA00011897"/>
    </source>
</evidence>
<dbReference type="Pfam" id="PF13637">
    <property type="entry name" value="Ank_4"/>
    <property type="match status" value="1"/>
</dbReference>
<dbReference type="SUPFAM" id="SSF158235">
    <property type="entry name" value="SOCS box-like"/>
    <property type="match status" value="1"/>
</dbReference>
<dbReference type="Pfam" id="PF02897">
    <property type="entry name" value="Peptidase_S9_N"/>
    <property type="match status" value="1"/>
</dbReference>
<evidence type="ECO:0000256" key="1">
    <source>
        <dbReference type="ARBA" id="ARBA00001070"/>
    </source>
</evidence>
<proteinExistence type="inferred from homology"/>
<feature type="repeat" description="ANK" evidence="9">
    <location>
        <begin position="1335"/>
        <end position="1367"/>
    </location>
</feature>
<dbReference type="PROSITE" id="PS50225">
    <property type="entry name" value="SOCS"/>
    <property type="match status" value="1"/>
</dbReference>
<dbReference type="SUPFAM" id="SSF50993">
    <property type="entry name" value="Peptidase/esterase 'gauge' domain"/>
    <property type="match status" value="1"/>
</dbReference>
<feature type="repeat" description="ANK" evidence="9">
    <location>
        <begin position="1434"/>
        <end position="1462"/>
    </location>
</feature>
<dbReference type="PANTHER" id="PTHR42881">
    <property type="entry name" value="PROLYL ENDOPEPTIDASE"/>
    <property type="match status" value="1"/>
</dbReference>
<dbReference type="PROSITE" id="PS50088">
    <property type="entry name" value="ANK_REPEAT"/>
    <property type="match status" value="9"/>
</dbReference>
<evidence type="ECO:0000256" key="4">
    <source>
        <dbReference type="ARBA" id="ARBA00016310"/>
    </source>
</evidence>
<evidence type="ECO:0000256" key="7">
    <source>
        <dbReference type="ARBA" id="ARBA00022825"/>
    </source>
</evidence>
<dbReference type="GO" id="GO:0035556">
    <property type="term" value="P:intracellular signal transduction"/>
    <property type="evidence" value="ECO:0007669"/>
    <property type="project" value="InterPro"/>
</dbReference>
<feature type="domain" description="SOCS box" evidence="11">
    <location>
        <begin position="1489"/>
        <end position="1544"/>
    </location>
</feature>
<dbReference type="PRINTS" id="PR01415">
    <property type="entry name" value="ANKYRIN"/>
</dbReference>
<evidence type="ECO:0000313" key="12">
    <source>
        <dbReference type="EMBL" id="KAK4467931.1"/>
    </source>
</evidence>
<sequence length="1544" mass="174364">MKTMLKQNDSLMPKCDAYKENYFGKEILDPYRWLEQEFSVKTHQFISDQMKKTQDFLSHCPYKEEIKNHLQSICQFDQYTCPIIRHSDYFYCFKPSHSENAVLELIQSTTNYPQIILDPTCIGLEKLENVTAFNISNCGTYLCYETLNCSIGQYKLYFKNIKNDHQLSDCIILYNKTSITWSYDNKGIYYIKCIPLNTSEYQINALIQSHYTVHIYYHELNENNNYHINDQSLWCCQMFQLNLLFCELNETGRYLLVSILNEYNSKNKMIFADLNHERVKITGRLKMYPIVDEYDANYKFIGSTSTHFYLMTNLDAPNNKIIKVNIKDPEWSSWEDLIPHNSLRKLVHATCVNRQYLAINCIENVRNVISIYNWNNGRYLRDISVSIGRIYALTSHYTSSQIFISFATFNEPCTILHCDLCKDNWKLEVFRKSQPMKLDDTIFEIKQIFYKSKDLKTTIPMFIFHRKNIIMNSRNPCKLTAFGGFGYINQPYYSACELLFVEKFNGIFVLANIRGGGEFGEEWHKNGSNIHRTTAIDDMIAVAEYLIQRKYTNSDNLILQGNENGGLIAAACANKRPDLFKAVILDNPLTDMLRYYKYSSTGRWMNEYGNLYHEEVFNALYSLNQPIKNQPYLDICIILSNDFRTTYMSNVRLLLSNLYASFNLILYQTLTINNNSSLLLQIFFVNSLVLMGARYSKKRHKPRISKSQIPWLLRGAIRSNNVGTLQYLFSYPNGVDPSMVIDGVCPLNLAVELGYLQMVKILIKAGADIYVADAPRYPLHQASLYGRADIAELLIRSGASVSALTERRQSCLHLLAHQTAQRYVETAKVLLKYHVNPNTVDDDGLAPLHRASVEIVEVLVAHETTDVNICSRDLDTPLLTAVKDRRELILIALIRADQQFREQHRKNDAPTTTASETQSNDGQCCRIVTSALRTPSSKSSNSATSRLTLASATSTIFRSIISSNECTATGPPRASSAASVNHHSIFNSNPSKPFADRHMLTSQLLRMKLNNKAADEQQDGELECESGGTNLRSRMLRLSGKNHTGLLNAESTVVNDSSQPIVKSSYCGSSNLSHVIVVRKPENCQRCHSVGNPSDVARWWQNCDRVQRILGKTALTNNNNNSASQTTQILLNHKNGQPSNSGLLRPRLDIDRPDKIGMTPLMIAAEAGSSGLNMAIALVNAGSNLALTDKVGMTALHHACYVGSLNMVRYLMERVQPILSCNNLLLTTSTLNAKTSNLLNNGSSARLSCLLSTSMISSSTSPGLLCSNGSNSYMNTQLPVVSTQPPPNRLSNPELLNVQDKYGRTLIYLAACRGHSEVVNYLLCHSADIHITNKENKSPLYISAYFGYLEIANALLRHGAQVDQMDSHRKTPLYVATYHGRSEIVDLLLTAGANVNAADKNGKTPLYVAVLHGHLALARKLLDAGASVNRVDHEGLGPLHMAVKFPKLDIPMVKLLLNHGCDPVNLASFTRWLLVHGIIPEECIHGDDELAQWLHWEECNVHSLKHICRVAIQKALGYTDSLRVKANRLPLPDHLISYVSMKQL</sequence>
<dbReference type="Pfam" id="PF12796">
    <property type="entry name" value="Ank_2"/>
    <property type="match status" value="3"/>
</dbReference>
<accession>A0AAE1Z5E4</accession>
<dbReference type="SUPFAM" id="SSF48403">
    <property type="entry name" value="Ankyrin repeat"/>
    <property type="match status" value="2"/>
</dbReference>
<evidence type="ECO:0000256" key="6">
    <source>
        <dbReference type="ARBA" id="ARBA00022801"/>
    </source>
</evidence>
<organism evidence="12 13">
    <name type="scientific">Schistosoma mekongi</name>
    <name type="common">Parasitic worm</name>
    <dbReference type="NCBI Taxonomy" id="38744"/>
    <lineage>
        <taxon>Eukaryota</taxon>
        <taxon>Metazoa</taxon>
        <taxon>Spiralia</taxon>
        <taxon>Lophotrochozoa</taxon>
        <taxon>Platyhelminthes</taxon>
        <taxon>Trematoda</taxon>
        <taxon>Digenea</taxon>
        <taxon>Strigeidida</taxon>
        <taxon>Schistosomatoidea</taxon>
        <taxon>Schistosomatidae</taxon>
        <taxon>Schistosoma</taxon>
    </lineage>
</organism>
<evidence type="ECO:0000259" key="11">
    <source>
        <dbReference type="PROSITE" id="PS50225"/>
    </source>
</evidence>
<dbReference type="Gene3D" id="3.40.50.1820">
    <property type="entry name" value="alpha/beta hydrolase"/>
    <property type="match status" value="1"/>
</dbReference>
<evidence type="ECO:0000256" key="9">
    <source>
        <dbReference type="PROSITE-ProRule" id="PRU00023"/>
    </source>
</evidence>
<dbReference type="Pfam" id="PF00326">
    <property type="entry name" value="Peptidase_S9"/>
    <property type="match status" value="1"/>
</dbReference>
<dbReference type="InterPro" id="IPR002110">
    <property type="entry name" value="Ankyrin_rpt"/>
</dbReference>
<dbReference type="EMBL" id="JALJAT010000008">
    <property type="protein sequence ID" value="KAK4467931.1"/>
    <property type="molecule type" value="Genomic_DNA"/>
</dbReference>
<protein>
    <recommendedName>
        <fullName evidence="4">Prolyl endopeptidase</fullName>
        <ecNumber evidence="3">3.4.21.26</ecNumber>
    </recommendedName>
    <alternativeName>
        <fullName evidence="8">Post-proline cleaving enzyme</fullName>
    </alternativeName>
</protein>
<reference evidence="12" key="1">
    <citation type="submission" date="2022-04" db="EMBL/GenBank/DDBJ databases">
        <authorList>
            <person name="Xu L."/>
            <person name="Lv Z."/>
        </authorList>
    </citation>
    <scope>NUCLEOTIDE SEQUENCE</scope>
    <source>
        <strain evidence="12">LV_2022a</strain>
    </source>
</reference>
<dbReference type="CDD" id="cd03716">
    <property type="entry name" value="SOCS_ASB_like"/>
    <property type="match status" value="1"/>
</dbReference>
<gene>
    <name evidence="12" type="ORF">MN116_008538</name>
</gene>
<evidence type="ECO:0000256" key="5">
    <source>
        <dbReference type="ARBA" id="ARBA00022670"/>
    </source>
</evidence>
<dbReference type="SUPFAM" id="SSF53474">
    <property type="entry name" value="alpha/beta-Hydrolases"/>
    <property type="match status" value="1"/>
</dbReference>
<dbReference type="InterPro" id="IPR051167">
    <property type="entry name" value="Prolyl_oligopep/macrocyclase"/>
</dbReference>
<comment type="catalytic activity">
    <reaction evidence="1">
        <text>Hydrolysis of Pro-|-Xaa &gt;&gt; Ala-|-Xaa in oligopeptides.</text>
        <dbReference type="EC" id="3.4.21.26"/>
    </reaction>
</comment>
<keyword evidence="13" id="KW-1185">Reference proteome</keyword>
<dbReference type="Gene3D" id="1.25.40.20">
    <property type="entry name" value="Ankyrin repeat-containing domain"/>
    <property type="match status" value="4"/>
</dbReference>
<feature type="repeat" description="ANK" evidence="9">
    <location>
        <begin position="742"/>
        <end position="774"/>
    </location>
</feature>
<reference evidence="12" key="2">
    <citation type="journal article" date="2023" name="Infect Dis Poverty">
        <title>Chromosome-scale genome of the human blood fluke Schistosoma mekongi and its implications for public health.</title>
        <authorList>
            <person name="Zhou M."/>
            <person name="Xu L."/>
            <person name="Xu D."/>
            <person name="Chen W."/>
            <person name="Khan J."/>
            <person name="Hu Y."/>
            <person name="Huang H."/>
            <person name="Wei H."/>
            <person name="Zhang Y."/>
            <person name="Chusongsang P."/>
            <person name="Tanasarnprasert K."/>
            <person name="Hu X."/>
            <person name="Limpanont Y."/>
            <person name="Lv Z."/>
        </authorList>
    </citation>
    <scope>NUCLEOTIDE SEQUENCE</scope>
    <source>
        <strain evidence="12">LV_2022a</strain>
    </source>
</reference>
<feature type="region of interest" description="Disordered" evidence="10">
    <location>
        <begin position="902"/>
        <end position="921"/>
    </location>
</feature>
<feature type="compositionally biased region" description="Polar residues" evidence="10">
    <location>
        <begin position="909"/>
        <end position="921"/>
    </location>
</feature>
<dbReference type="GO" id="GO:0005829">
    <property type="term" value="C:cytosol"/>
    <property type="evidence" value="ECO:0007669"/>
    <property type="project" value="TreeGrafter"/>
</dbReference>
<feature type="repeat" description="ANK" evidence="9">
    <location>
        <begin position="1302"/>
        <end position="1334"/>
    </location>
</feature>
<comment type="similarity">
    <text evidence="2">Belongs to the peptidase S9A family.</text>
</comment>
<dbReference type="InterPro" id="IPR036036">
    <property type="entry name" value="SOCS_box-like_dom_sf"/>
</dbReference>
<name>A0AAE1Z5E4_SCHME</name>
<dbReference type="InterPro" id="IPR029058">
    <property type="entry name" value="AB_hydrolase_fold"/>
</dbReference>
<dbReference type="Gene3D" id="1.10.750.20">
    <property type="entry name" value="SOCS box"/>
    <property type="match status" value="1"/>
</dbReference>
<dbReference type="PROSITE" id="PS50297">
    <property type="entry name" value="ANK_REP_REGION"/>
    <property type="match status" value="8"/>
</dbReference>
<keyword evidence="7" id="KW-0720">Serine protease</keyword>
<dbReference type="SMART" id="SM00248">
    <property type="entry name" value="ANK"/>
    <property type="match status" value="12"/>
</dbReference>
<evidence type="ECO:0000256" key="10">
    <source>
        <dbReference type="SAM" id="MobiDB-lite"/>
    </source>
</evidence>
<keyword evidence="9" id="KW-0040">ANK repeat</keyword>
<comment type="caution">
    <text evidence="12">The sequence shown here is derived from an EMBL/GenBank/DDBJ whole genome shotgun (WGS) entry which is preliminary data.</text>
</comment>
<dbReference type="InterPro" id="IPR001496">
    <property type="entry name" value="SOCS_box"/>
</dbReference>
<dbReference type="PRINTS" id="PR00862">
    <property type="entry name" value="PROLIGOPTASE"/>
</dbReference>
<dbReference type="InterPro" id="IPR023302">
    <property type="entry name" value="Pept_S9A_N"/>
</dbReference>
<dbReference type="GO" id="GO:0006508">
    <property type="term" value="P:proteolysis"/>
    <property type="evidence" value="ECO:0007669"/>
    <property type="project" value="UniProtKB-KW"/>
</dbReference>
<feature type="repeat" description="ANK" evidence="9">
    <location>
        <begin position="1401"/>
        <end position="1433"/>
    </location>
</feature>
<keyword evidence="5" id="KW-0645">Protease</keyword>
<dbReference type="InterPro" id="IPR001375">
    <property type="entry name" value="Peptidase_S9_cat"/>
</dbReference>
<keyword evidence="6" id="KW-0378">Hydrolase</keyword>
<dbReference type="Gene3D" id="2.130.10.120">
    <property type="entry name" value="Prolyl oligopeptidase, N-terminal domain"/>
    <property type="match status" value="1"/>
</dbReference>
<dbReference type="InterPro" id="IPR002470">
    <property type="entry name" value="Peptidase_S9A"/>
</dbReference>
<dbReference type="Pfam" id="PF07525">
    <property type="entry name" value="SOCS_box"/>
    <property type="match status" value="1"/>
</dbReference>
<feature type="repeat" description="ANK" evidence="9">
    <location>
        <begin position="1191"/>
        <end position="1214"/>
    </location>
</feature>
<dbReference type="Proteomes" id="UP001292079">
    <property type="component" value="Unassembled WGS sequence"/>
</dbReference>
<evidence type="ECO:0000256" key="2">
    <source>
        <dbReference type="ARBA" id="ARBA00005228"/>
    </source>
</evidence>
<feature type="repeat" description="ANK" evidence="9">
    <location>
        <begin position="1156"/>
        <end position="1190"/>
    </location>
</feature>
<evidence type="ECO:0000256" key="8">
    <source>
        <dbReference type="ARBA" id="ARBA00029698"/>
    </source>
</evidence>
<dbReference type="InterPro" id="IPR036770">
    <property type="entry name" value="Ankyrin_rpt-contain_sf"/>
</dbReference>
<feature type="repeat" description="ANK" evidence="9">
    <location>
        <begin position="774"/>
        <end position="806"/>
    </location>
</feature>
<dbReference type="EC" id="3.4.21.26" evidence="3"/>
<dbReference type="PANTHER" id="PTHR42881:SF2">
    <property type="entry name" value="PROLYL ENDOPEPTIDASE"/>
    <property type="match status" value="1"/>
</dbReference>
<evidence type="ECO:0000313" key="13">
    <source>
        <dbReference type="Proteomes" id="UP001292079"/>
    </source>
</evidence>
<feature type="repeat" description="ANK" evidence="9">
    <location>
        <begin position="1368"/>
        <end position="1400"/>
    </location>
</feature>
<dbReference type="GO" id="GO:0004252">
    <property type="term" value="F:serine-type endopeptidase activity"/>
    <property type="evidence" value="ECO:0007669"/>
    <property type="project" value="UniProtKB-EC"/>
</dbReference>
<dbReference type="GO" id="GO:0070012">
    <property type="term" value="F:oligopeptidase activity"/>
    <property type="evidence" value="ECO:0007669"/>
    <property type="project" value="TreeGrafter"/>
</dbReference>